<keyword evidence="4" id="KW-1133">Transmembrane helix</keyword>
<dbReference type="InterPro" id="IPR016032">
    <property type="entry name" value="Sig_transdc_resp-reg_C-effctor"/>
</dbReference>
<evidence type="ECO:0000259" key="5">
    <source>
        <dbReference type="PROSITE" id="PS50043"/>
    </source>
</evidence>
<name>A0ABU6ITP4_9FLAO</name>
<feature type="domain" description="HTH luxR-type" evidence="5">
    <location>
        <begin position="284"/>
        <end position="347"/>
    </location>
</feature>
<dbReference type="EMBL" id="JAYMGW010000013">
    <property type="protein sequence ID" value="MEC4266337.1"/>
    <property type="molecule type" value="Genomic_DNA"/>
</dbReference>
<dbReference type="Pfam" id="PF00196">
    <property type="entry name" value="GerE"/>
    <property type="match status" value="1"/>
</dbReference>
<proteinExistence type="predicted"/>
<evidence type="ECO:0000256" key="2">
    <source>
        <dbReference type="ARBA" id="ARBA00023125"/>
    </source>
</evidence>
<accession>A0ABU6ITP4</accession>
<keyword evidence="7" id="KW-1185">Reference proteome</keyword>
<gene>
    <name evidence="6" type="ORF">VOP03_13350</name>
</gene>
<dbReference type="PANTHER" id="PTHR44688:SF16">
    <property type="entry name" value="DNA-BINDING TRANSCRIPTIONAL ACTIVATOR DEVR_DOSR"/>
    <property type="match status" value="1"/>
</dbReference>
<dbReference type="SUPFAM" id="SSF46894">
    <property type="entry name" value="C-terminal effector domain of the bipartite response regulators"/>
    <property type="match status" value="1"/>
</dbReference>
<keyword evidence="2" id="KW-0238">DNA-binding</keyword>
<comment type="caution">
    <text evidence="6">The sequence shown here is derived from an EMBL/GenBank/DDBJ whole genome shotgun (WGS) entry which is preliminary data.</text>
</comment>
<dbReference type="RefSeq" id="WP_326279336.1">
    <property type="nucleotide sequence ID" value="NZ_JAYKYV010000013.1"/>
</dbReference>
<evidence type="ECO:0000313" key="7">
    <source>
        <dbReference type="Proteomes" id="UP001355298"/>
    </source>
</evidence>
<evidence type="ECO:0000313" key="6">
    <source>
        <dbReference type="EMBL" id="MEC4266337.1"/>
    </source>
</evidence>
<sequence>MRFFVLIILVINSSALWGQYRFSGEVSRENTGNAIYLSLVEDYRKSSRVYLDQIVQKTKVDSLGHFYFEGNNLNEQNRIYRIHLDGCSDNTGTNHFLGKCNNSKNVLFIANNKDTLKFPTSFEDQSLCTISSTNPNSGLLLEIENLKGQMAYDFVDYPSKTNKKLNLVKWFKNLHSFGRQTNEPLAELYIYDFISDKRNETFRFYLEDLTNNDYYENLSERLTSTYPEAEFTQQYRTEITTDKELASFNRTKSSKWNRTIIALLAVSVLGNVVFFLGRKKKDNTSQLLEKLTLQEQKITNLMLENKTNKEIASELFVSVSTIKTHINNLYKKLGISSREEMVVRFKK</sequence>
<keyword evidence="1" id="KW-0805">Transcription regulation</keyword>
<feature type="transmembrane region" description="Helical" evidence="4">
    <location>
        <begin position="256"/>
        <end position="277"/>
    </location>
</feature>
<evidence type="ECO:0000256" key="1">
    <source>
        <dbReference type="ARBA" id="ARBA00023015"/>
    </source>
</evidence>
<dbReference type="CDD" id="cd06170">
    <property type="entry name" value="LuxR_C_like"/>
    <property type="match status" value="1"/>
</dbReference>
<dbReference type="PANTHER" id="PTHR44688">
    <property type="entry name" value="DNA-BINDING TRANSCRIPTIONAL ACTIVATOR DEVR_DOSR"/>
    <property type="match status" value="1"/>
</dbReference>
<reference evidence="6 7" key="1">
    <citation type="submission" date="2024-01" db="EMBL/GenBank/DDBJ databases">
        <title>The strains designed SYSU M86414 and SYSU M84420 isolated from the marine sediment in San Sha City (Hainan Province, China).</title>
        <authorList>
            <person name="Guo D."/>
        </authorList>
    </citation>
    <scope>NUCLEOTIDE SEQUENCE [LARGE SCALE GENOMIC DNA]</scope>
    <source>
        <strain evidence="6 7">SYSU M84420</strain>
    </source>
</reference>
<dbReference type="SMART" id="SM00421">
    <property type="entry name" value="HTH_LUXR"/>
    <property type="match status" value="1"/>
</dbReference>
<evidence type="ECO:0000256" key="3">
    <source>
        <dbReference type="ARBA" id="ARBA00023163"/>
    </source>
</evidence>
<dbReference type="PROSITE" id="PS50043">
    <property type="entry name" value="HTH_LUXR_2"/>
    <property type="match status" value="1"/>
</dbReference>
<evidence type="ECO:0000256" key="4">
    <source>
        <dbReference type="SAM" id="Phobius"/>
    </source>
</evidence>
<keyword evidence="3" id="KW-0804">Transcription</keyword>
<dbReference type="PRINTS" id="PR00038">
    <property type="entry name" value="HTHLUXR"/>
</dbReference>
<protein>
    <submittedName>
        <fullName evidence="6">Helix-turn-helix transcriptional regulator</fullName>
    </submittedName>
</protein>
<dbReference type="InterPro" id="IPR036388">
    <property type="entry name" value="WH-like_DNA-bd_sf"/>
</dbReference>
<dbReference type="Gene3D" id="1.10.10.10">
    <property type="entry name" value="Winged helix-like DNA-binding domain superfamily/Winged helix DNA-binding domain"/>
    <property type="match status" value="1"/>
</dbReference>
<organism evidence="6 7">
    <name type="scientific">Flagellimonas halotolerans</name>
    <dbReference type="NCBI Taxonomy" id="3112164"/>
    <lineage>
        <taxon>Bacteria</taxon>
        <taxon>Pseudomonadati</taxon>
        <taxon>Bacteroidota</taxon>
        <taxon>Flavobacteriia</taxon>
        <taxon>Flavobacteriales</taxon>
        <taxon>Flavobacteriaceae</taxon>
        <taxon>Flagellimonas</taxon>
    </lineage>
</organism>
<dbReference type="InterPro" id="IPR000792">
    <property type="entry name" value="Tscrpt_reg_LuxR_C"/>
</dbReference>
<keyword evidence="4" id="KW-0472">Membrane</keyword>
<keyword evidence="4" id="KW-0812">Transmembrane</keyword>
<dbReference type="Proteomes" id="UP001355298">
    <property type="component" value="Unassembled WGS sequence"/>
</dbReference>